<keyword evidence="7 14" id="KW-1133">Transmembrane helix</keyword>
<accession>A0AAW1P2R8</accession>
<dbReference type="Gene3D" id="1.25.40.20">
    <property type="entry name" value="Ankyrin repeat-containing domain"/>
    <property type="match status" value="2"/>
</dbReference>
<comment type="catalytic activity">
    <reaction evidence="12 14">
        <text>L-cysteinyl-[protein] + hexadecanoyl-CoA = S-hexadecanoyl-L-cysteinyl-[protein] + CoA</text>
        <dbReference type="Rhea" id="RHEA:36683"/>
        <dbReference type="Rhea" id="RHEA-COMP:10131"/>
        <dbReference type="Rhea" id="RHEA-COMP:11032"/>
        <dbReference type="ChEBI" id="CHEBI:29950"/>
        <dbReference type="ChEBI" id="CHEBI:57287"/>
        <dbReference type="ChEBI" id="CHEBI:57379"/>
        <dbReference type="ChEBI" id="CHEBI:74151"/>
        <dbReference type="EC" id="2.3.1.225"/>
    </reaction>
</comment>
<proteinExistence type="inferred from homology"/>
<evidence type="ECO:0000256" key="13">
    <source>
        <dbReference type="PROSITE-ProRule" id="PRU00023"/>
    </source>
</evidence>
<evidence type="ECO:0000256" key="5">
    <source>
        <dbReference type="ARBA" id="ARBA00022692"/>
    </source>
</evidence>
<evidence type="ECO:0000256" key="12">
    <source>
        <dbReference type="ARBA" id="ARBA00048048"/>
    </source>
</evidence>
<dbReference type="PANTHER" id="PTHR24161:SF17">
    <property type="entry name" value="PALMITOYLTRANSFERASE"/>
    <property type="match status" value="1"/>
</dbReference>
<dbReference type="GO" id="GO:0019706">
    <property type="term" value="F:protein-cysteine S-palmitoyltransferase activity"/>
    <property type="evidence" value="ECO:0007669"/>
    <property type="project" value="UniProtKB-EC"/>
</dbReference>
<dbReference type="PROSITE" id="PS50088">
    <property type="entry name" value="ANK_REPEAT"/>
    <property type="match status" value="5"/>
</dbReference>
<dbReference type="PROSITE" id="PS50297">
    <property type="entry name" value="ANK_REP_REGION"/>
    <property type="match status" value="4"/>
</dbReference>
<name>A0AAW1P2R8_9CHLO</name>
<feature type="transmembrane region" description="Helical" evidence="14">
    <location>
        <begin position="247"/>
        <end position="271"/>
    </location>
</feature>
<keyword evidence="14" id="KW-0012">Acyltransferase</keyword>
<evidence type="ECO:0000256" key="1">
    <source>
        <dbReference type="ARBA" id="ARBA00004127"/>
    </source>
</evidence>
<dbReference type="GO" id="GO:0000139">
    <property type="term" value="C:Golgi membrane"/>
    <property type="evidence" value="ECO:0007669"/>
    <property type="project" value="UniProtKB-SubCell"/>
</dbReference>
<dbReference type="InterPro" id="IPR001594">
    <property type="entry name" value="Palmitoyltrfase_DHHC"/>
</dbReference>
<evidence type="ECO:0000256" key="6">
    <source>
        <dbReference type="ARBA" id="ARBA00022737"/>
    </source>
</evidence>
<evidence type="ECO:0000256" key="9">
    <source>
        <dbReference type="ARBA" id="ARBA00023043"/>
    </source>
</evidence>
<dbReference type="SMART" id="SM00248">
    <property type="entry name" value="ANK"/>
    <property type="match status" value="4"/>
</dbReference>
<feature type="repeat" description="ANK" evidence="13">
    <location>
        <begin position="111"/>
        <end position="144"/>
    </location>
</feature>
<dbReference type="PROSITE" id="PS50216">
    <property type="entry name" value="DHHC"/>
    <property type="match status" value="1"/>
</dbReference>
<evidence type="ECO:0000259" key="15">
    <source>
        <dbReference type="Pfam" id="PF01529"/>
    </source>
</evidence>
<dbReference type="EC" id="2.3.1.225" evidence="14"/>
<evidence type="ECO:0000256" key="2">
    <source>
        <dbReference type="ARBA" id="ARBA00004394"/>
    </source>
</evidence>
<comment type="domain">
    <text evidence="14">The DHHC domain is required for palmitoyltransferase activity.</text>
</comment>
<evidence type="ECO:0000256" key="3">
    <source>
        <dbReference type="ARBA" id="ARBA00008574"/>
    </source>
</evidence>
<reference evidence="16 17" key="1">
    <citation type="journal article" date="2024" name="Nat. Commun.">
        <title>Phylogenomics reveals the evolutionary origins of lichenization in chlorophyte algae.</title>
        <authorList>
            <person name="Puginier C."/>
            <person name="Libourel C."/>
            <person name="Otte J."/>
            <person name="Skaloud P."/>
            <person name="Haon M."/>
            <person name="Grisel S."/>
            <person name="Petersen M."/>
            <person name="Berrin J.G."/>
            <person name="Delaux P.M."/>
            <person name="Dal Grande F."/>
            <person name="Keller J."/>
        </authorList>
    </citation>
    <scope>NUCLEOTIDE SEQUENCE [LARGE SCALE GENOMIC DNA]</scope>
    <source>
        <strain evidence="16 17">SAG 2036</strain>
    </source>
</reference>
<comment type="similarity">
    <text evidence="3 14">Belongs to the DHHC palmitoyltransferase family.</text>
</comment>
<keyword evidence="17" id="KW-1185">Reference proteome</keyword>
<feature type="transmembrane region" description="Helical" evidence="14">
    <location>
        <begin position="446"/>
        <end position="469"/>
    </location>
</feature>
<dbReference type="FunFam" id="1.25.40.20:FF:000300">
    <property type="entry name" value="S-acyltransferase"/>
    <property type="match status" value="1"/>
</dbReference>
<feature type="repeat" description="ANK" evidence="13">
    <location>
        <begin position="78"/>
        <end position="110"/>
    </location>
</feature>
<evidence type="ECO:0000256" key="4">
    <source>
        <dbReference type="ARBA" id="ARBA00022679"/>
    </source>
</evidence>
<feature type="domain" description="Palmitoyltransferase DHHC" evidence="15">
    <location>
        <begin position="365"/>
        <end position="487"/>
    </location>
</feature>
<gene>
    <name evidence="16" type="ORF">WJX73_007782</name>
</gene>
<evidence type="ECO:0000256" key="8">
    <source>
        <dbReference type="ARBA" id="ARBA00023034"/>
    </source>
</evidence>
<keyword evidence="4 14" id="KW-0808">Transferase</keyword>
<keyword evidence="11" id="KW-0449">Lipoprotein</keyword>
<dbReference type="Pfam" id="PF13637">
    <property type="entry name" value="Ank_4"/>
    <property type="match status" value="1"/>
</dbReference>
<evidence type="ECO:0000256" key="11">
    <source>
        <dbReference type="ARBA" id="ARBA00023288"/>
    </source>
</evidence>
<keyword evidence="5 14" id="KW-0812">Transmembrane</keyword>
<evidence type="ECO:0000313" key="16">
    <source>
        <dbReference type="EMBL" id="KAK9803231.1"/>
    </source>
</evidence>
<keyword evidence="10 14" id="KW-0472">Membrane</keyword>
<evidence type="ECO:0000256" key="7">
    <source>
        <dbReference type="ARBA" id="ARBA00022989"/>
    </source>
</evidence>
<dbReference type="InterPro" id="IPR036770">
    <property type="entry name" value="Ankyrin_rpt-contain_sf"/>
</dbReference>
<dbReference type="PANTHER" id="PTHR24161">
    <property type="entry name" value="ANK_REP_REGION DOMAIN-CONTAINING PROTEIN-RELATED"/>
    <property type="match status" value="1"/>
</dbReference>
<sequence>MQTPTAPGSQPKIDTVWKACAYGDFETLRSLLGQEPSLVQRGDEQGYYPLQWAALNNRVGIINYLLETGAPVNLADHTGQTALHWAAVRGSLSAAETLLRSGADLSLQDGKGYTVCHVAAQYGQTAFLYHVALRWGADLDLLDNDQRSPLHWAAYKGYADTIRLLMVMDGNMTLADHEGCTPLHWAAIRGNGEACTLLLQGGAQSLLTARDVTGSTPAQLALSKGHRALGLHLADWRRRHEHSGKGGPFSFLFNTQLCPIIWTFIIMMLGMFVHRIMRHPGLVPLRYHPTFVGWIAVLLALSGLVLLYKTTTADPGFIPCGDSAHGSVGQGRKASPATSASRHGERYNHYKQLDSPALWAGAWNQLCVTCKVVRPLRAKHCSVSDRCVRQFDHFCPWVGNCIGQGNRHLFLAFLWVELAAMVLVAAVAALRLHHIAKHEGPATHRAVPWVVCFFVTDLVVGGSVAALAITQASQVARNVTTNELANWSRYKYLRDHEGAFQNPFDRGCKQNCLDAWNPTQATPAPYVLQEESGSKMSLLKMEQGQAAIQDWDSDA</sequence>
<dbReference type="AlphaFoldDB" id="A0AAW1P2R8"/>
<evidence type="ECO:0000313" key="17">
    <source>
        <dbReference type="Proteomes" id="UP001465755"/>
    </source>
</evidence>
<dbReference type="Pfam" id="PF01529">
    <property type="entry name" value="DHHC"/>
    <property type="match status" value="1"/>
</dbReference>
<comment type="subcellular location">
    <subcellularLocation>
        <location evidence="1">Endomembrane system</location>
        <topology evidence="1">Multi-pass membrane protein</topology>
    </subcellularLocation>
    <subcellularLocation>
        <location evidence="2">Golgi apparatus membrane</location>
    </subcellularLocation>
</comment>
<feature type="repeat" description="ANK" evidence="13">
    <location>
        <begin position="145"/>
        <end position="177"/>
    </location>
</feature>
<protein>
    <recommendedName>
        <fullName evidence="14">S-acyltransferase</fullName>
        <ecNumber evidence="14">2.3.1.225</ecNumber>
    </recommendedName>
    <alternativeName>
        <fullName evidence="14">Palmitoyltransferase</fullName>
    </alternativeName>
</protein>
<organism evidence="16 17">
    <name type="scientific">Symbiochloris irregularis</name>
    <dbReference type="NCBI Taxonomy" id="706552"/>
    <lineage>
        <taxon>Eukaryota</taxon>
        <taxon>Viridiplantae</taxon>
        <taxon>Chlorophyta</taxon>
        <taxon>core chlorophytes</taxon>
        <taxon>Trebouxiophyceae</taxon>
        <taxon>Trebouxiales</taxon>
        <taxon>Trebouxiaceae</taxon>
        <taxon>Symbiochloris</taxon>
    </lineage>
</organism>
<keyword evidence="8" id="KW-0333">Golgi apparatus</keyword>
<dbReference type="SUPFAM" id="SSF48403">
    <property type="entry name" value="Ankyrin repeat"/>
    <property type="match status" value="1"/>
</dbReference>
<dbReference type="EMBL" id="JALJOQ010000061">
    <property type="protein sequence ID" value="KAK9803231.1"/>
    <property type="molecule type" value="Genomic_DNA"/>
</dbReference>
<feature type="transmembrane region" description="Helical" evidence="14">
    <location>
        <begin position="409"/>
        <end position="434"/>
    </location>
</feature>
<dbReference type="Proteomes" id="UP001465755">
    <property type="component" value="Unassembled WGS sequence"/>
</dbReference>
<feature type="repeat" description="ANK" evidence="13">
    <location>
        <begin position="178"/>
        <end position="210"/>
    </location>
</feature>
<feature type="transmembrane region" description="Helical" evidence="14">
    <location>
        <begin position="291"/>
        <end position="308"/>
    </location>
</feature>
<evidence type="ECO:0000256" key="14">
    <source>
        <dbReference type="RuleBase" id="RU079119"/>
    </source>
</evidence>
<dbReference type="InterPro" id="IPR002110">
    <property type="entry name" value="Ankyrin_rpt"/>
</dbReference>
<evidence type="ECO:0000256" key="10">
    <source>
        <dbReference type="ARBA" id="ARBA00023136"/>
    </source>
</evidence>
<feature type="repeat" description="ANK" evidence="13">
    <location>
        <begin position="45"/>
        <end position="77"/>
    </location>
</feature>
<keyword evidence="9 13" id="KW-0040">ANK repeat</keyword>
<keyword evidence="6" id="KW-0677">Repeat</keyword>
<dbReference type="Pfam" id="PF12796">
    <property type="entry name" value="Ank_2"/>
    <property type="match status" value="1"/>
</dbReference>
<comment type="caution">
    <text evidence="16">The sequence shown here is derived from an EMBL/GenBank/DDBJ whole genome shotgun (WGS) entry which is preliminary data.</text>
</comment>